<dbReference type="OrthoDB" id="9779853at2"/>
<comment type="caution">
    <text evidence="2">The sequence shown here is derived from an EMBL/GenBank/DDBJ whole genome shotgun (WGS) entry which is preliminary data.</text>
</comment>
<dbReference type="Gene3D" id="3.40.50.1820">
    <property type="entry name" value="alpha/beta hydrolase"/>
    <property type="match status" value="1"/>
</dbReference>
<gene>
    <name evidence="2" type="ORF">IP90_02986</name>
</gene>
<evidence type="ECO:0000313" key="2">
    <source>
        <dbReference type="EMBL" id="TWH99979.1"/>
    </source>
</evidence>
<feature type="signal peptide" evidence="1">
    <location>
        <begin position="1"/>
        <end position="23"/>
    </location>
</feature>
<dbReference type="AlphaFoldDB" id="A0A562KX21"/>
<dbReference type="RefSeq" id="WP_158635372.1">
    <property type="nucleotide sequence ID" value="NZ_VLKN01000008.1"/>
</dbReference>
<feature type="chain" id="PRO_5021805890" description="Alpha/beta hydrolase" evidence="1">
    <location>
        <begin position="24"/>
        <end position="76"/>
    </location>
</feature>
<evidence type="ECO:0000256" key="1">
    <source>
        <dbReference type="SAM" id="SignalP"/>
    </source>
</evidence>
<keyword evidence="3" id="KW-1185">Reference proteome</keyword>
<dbReference type="SUPFAM" id="SSF53474">
    <property type="entry name" value="alpha/beta-Hydrolases"/>
    <property type="match status" value="1"/>
</dbReference>
<dbReference type="Proteomes" id="UP000315167">
    <property type="component" value="Unassembled WGS sequence"/>
</dbReference>
<protein>
    <recommendedName>
        <fullName evidence="4">Alpha/beta hydrolase</fullName>
    </recommendedName>
</protein>
<evidence type="ECO:0000313" key="3">
    <source>
        <dbReference type="Proteomes" id="UP000315167"/>
    </source>
</evidence>
<organism evidence="2 3">
    <name type="scientific">Luteimonas cucumeris</name>
    <dbReference type="NCBI Taxonomy" id="985012"/>
    <lineage>
        <taxon>Bacteria</taxon>
        <taxon>Pseudomonadati</taxon>
        <taxon>Pseudomonadota</taxon>
        <taxon>Gammaproteobacteria</taxon>
        <taxon>Lysobacterales</taxon>
        <taxon>Lysobacteraceae</taxon>
        <taxon>Luteimonas</taxon>
    </lineage>
</organism>
<sequence length="76" mass="8068">MKNASRTAWAVALFLGMSFQVLAQPAPVAGRSLSIEGMEMYFEDSGKGEPLVLLHGFGGCGRDWRAFSGALLAFSG</sequence>
<proteinExistence type="predicted"/>
<reference evidence="2 3" key="1">
    <citation type="journal article" date="2015" name="Stand. Genomic Sci.">
        <title>Genomic Encyclopedia of Bacterial and Archaeal Type Strains, Phase III: the genomes of soil and plant-associated and newly described type strains.</title>
        <authorList>
            <person name="Whitman W.B."/>
            <person name="Woyke T."/>
            <person name="Klenk H.P."/>
            <person name="Zhou Y."/>
            <person name="Lilburn T.G."/>
            <person name="Beck B.J."/>
            <person name="De Vos P."/>
            <person name="Vandamme P."/>
            <person name="Eisen J.A."/>
            <person name="Garrity G."/>
            <person name="Hugenholtz P."/>
            <person name="Kyrpides N.C."/>
        </authorList>
    </citation>
    <scope>NUCLEOTIDE SEQUENCE [LARGE SCALE GENOMIC DNA]</scope>
    <source>
        <strain evidence="2 3">CGMCC 1.10821</strain>
    </source>
</reference>
<accession>A0A562KX21</accession>
<dbReference type="InterPro" id="IPR029058">
    <property type="entry name" value="AB_hydrolase_fold"/>
</dbReference>
<name>A0A562KX21_9GAMM</name>
<evidence type="ECO:0008006" key="4">
    <source>
        <dbReference type="Google" id="ProtNLM"/>
    </source>
</evidence>
<dbReference type="EMBL" id="VLKN01000008">
    <property type="protein sequence ID" value="TWH99979.1"/>
    <property type="molecule type" value="Genomic_DNA"/>
</dbReference>
<keyword evidence="1" id="KW-0732">Signal</keyword>